<dbReference type="InterPro" id="IPR036864">
    <property type="entry name" value="Zn2-C6_fun-type_DNA-bd_sf"/>
</dbReference>
<dbReference type="SUPFAM" id="SSF57701">
    <property type="entry name" value="Zn2/Cys6 DNA-binding domain"/>
    <property type="match status" value="1"/>
</dbReference>
<keyword evidence="2" id="KW-0238">DNA-binding</keyword>
<dbReference type="SMART" id="SM00066">
    <property type="entry name" value="GAL4"/>
    <property type="match status" value="1"/>
</dbReference>
<gene>
    <name evidence="7" type="ORF">BO70DRAFT_290522</name>
</gene>
<protein>
    <submittedName>
        <fullName evidence="7">C6 finger domain protein</fullName>
    </submittedName>
</protein>
<dbReference type="PROSITE" id="PS50048">
    <property type="entry name" value="ZN2_CY6_FUNGAL_2"/>
    <property type="match status" value="1"/>
</dbReference>
<feature type="region of interest" description="Disordered" evidence="5">
    <location>
        <begin position="1"/>
        <end position="24"/>
    </location>
</feature>
<sequence>MPAVVEDLTPTTSPQAAAMESSADKKRNKLGYHRTSVACVHCRRRKIRCLVAPDDSQGRCENCIRLRKECQFFPVDQQPPVEKKSRPSSRLDTASTDPSTASSSPPNVSGVDQAEAFFPYQPMPLGSSQDVAGFNPAAFPGNPMAPFAPGWWPPQRPGTNVRVLTQDPVDRTVGSAEFASPPALDPSVPWDEYTTMAADPQMLANMSAGKTMMNMPWGPAHNPMAPMPTASPLPGTPTVPSQPQGLTPAPTFAMQPDGTVWQVPPTRTMSFPAPAADMVPYPAPGQFVQPSPADLKRRMTSPAQSFSGAPVNPQSPPAADLQTGISVSYPGQPTPMGFHSWQDVNTMSPMNVVPYPIYPDPGQQAGFGSQSPMGPPGPGHSPHS</sequence>
<organism evidence="7 8">
    <name type="scientific">Aspergillus heteromorphus CBS 117.55</name>
    <dbReference type="NCBI Taxonomy" id="1448321"/>
    <lineage>
        <taxon>Eukaryota</taxon>
        <taxon>Fungi</taxon>
        <taxon>Dikarya</taxon>
        <taxon>Ascomycota</taxon>
        <taxon>Pezizomycotina</taxon>
        <taxon>Eurotiomycetes</taxon>
        <taxon>Eurotiomycetidae</taxon>
        <taxon>Eurotiales</taxon>
        <taxon>Aspergillaceae</taxon>
        <taxon>Aspergillus</taxon>
        <taxon>Aspergillus subgen. Circumdati</taxon>
    </lineage>
</organism>
<evidence type="ECO:0000256" key="2">
    <source>
        <dbReference type="ARBA" id="ARBA00023125"/>
    </source>
</evidence>
<dbReference type="GO" id="GO:0003677">
    <property type="term" value="F:DNA binding"/>
    <property type="evidence" value="ECO:0007669"/>
    <property type="project" value="UniProtKB-KW"/>
</dbReference>
<dbReference type="PANTHER" id="PTHR48192">
    <property type="entry name" value="ZN(2)-C6 FUNGAL-TYPE DOMAIN-CONTAINING PROTEIN"/>
    <property type="match status" value="1"/>
</dbReference>
<evidence type="ECO:0000259" key="6">
    <source>
        <dbReference type="PROSITE" id="PS50048"/>
    </source>
</evidence>
<dbReference type="PROSITE" id="PS00463">
    <property type="entry name" value="ZN2_CY6_FUNGAL_1"/>
    <property type="match status" value="1"/>
</dbReference>
<dbReference type="VEuPathDB" id="FungiDB:BO70DRAFT_290522"/>
<feature type="region of interest" description="Disordered" evidence="5">
    <location>
        <begin position="300"/>
        <end position="325"/>
    </location>
</feature>
<feature type="region of interest" description="Disordered" evidence="5">
    <location>
        <begin position="77"/>
        <end position="111"/>
    </location>
</feature>
<dbReference type="EMBL" id="MSFL01000010">
    <property type="protein sequence ID" value="PWY83548.1"/>
    <property type="molecule type" value="Genomic_DNA"/>
</dbReference>
<comment type="caution">
    <text evidence="7">The sequence shown here is derived from an EMBL/GenBank/DDBJ whole genome shotgun (WGS) entry which is preliminary data.</text>
</comment>
<feature type="compositionally biased region" description="Pro residues" evidence="5">
    <location>
        <begin position="373"/>
        <end position="384"/>
    </location>
</feature>
<dbReference type="GeneID" id="37061591"/>
<dbReference type="PANTHER" id="PTHR48192:SF1">
    <property type="entry name" value="ZN(II)2CYS6 TRANSCRIPTION FACTOR (EUROFUNG)"/>
    <property type="match status" value="1"/>
</dbReference>
<keyword evidence="8" id="KW-1185">Reference proteome</keyword>
<dbReference type="STRING" id="1448321.A0A317WEW7"/>
<dbReference type="Proteomes" id="UP000247233">
    <property type="component" value="Unassembled WGS sequence"/>
</dbReference>
<feature type="region of interest" description="Disordered" evidence="5">
    <location>
        <begin position="357"/>
        <end position="384"/>
    </location>
</feature>
<keyword evidence="4" id="KW-0539">Nucleus</keyword>
<keyword evidence="3" id="KW-0804">Transcription</keyword>
<dbReference type="GO" id="GO:0000981">
    <property type="term" value="F:DNA-binding transcription factor activity, RNA polymerase II-specific"/>
    <property type="evidence" value="ECO:0007669"/>
    <property type="project" value="InterPro"/>
</dbReference>
<dbReference type="InterPro" id="IPR001138">
    <property type="entry name" value="Zn2Cys6_DnaBD"/>
</dbReference>
<evidence type="ECO:0000256" key="4">
    <source>
        <dbReference type="ARBA" id="ARBA00023242"/>
    </source>
</evidence>
<evidence type="ECO:0000256" key="5">
    <source>
        <dbReference type="SAM" id="MobiDB-lite"/>
    </source>
</evidence>
<name>A0A317WEW7_9EURO</name>
<dbReference type="Gene3D" id="4.10.240.10">
    <property type="entry name" value="Zn(2)-C6 fungal-type DNA-binding domain"/>
    <property type="match status" value="1"/>
</dbReference>
<keyword evidence="1" id="KW-0805">Transcription regulation</keyword>
<proteinExistence type="predicted"/>
<reference evidence="7 8" key="1">
    <citation type="submission" date="2016-12" db="EMBL/GenBank/DDBJ databases">
        <title>The genomes of Aspergillus section Nigri reveals drivers in fungal speciation.</title>
        <authorList>
            <consortium name="DOE Joint Genome Institute"/>
            <person name="Vesth T.C."/>
            <person name="Nybo J."/>
            <person name="Theobald S."/>
            <person name="Brandl J."/>
            <person name="Frisvad J.C."/>
            <person name="Nielsen K.F."/>
            <person name="Lyhne E.K."/>
            <person name="Kogle M.E."/>
            <person name="Kuo A."/>
            <person name="Riley R."/>
            <person name="Clum A."/>
            <person name="Nolan M."/>
            <person name="Lipzen A."/>
            <person name="Salamov A."/>
            <person name="Henrissat B."/>
            <person name="Wiebenga A."/>
            <person name="De Vries R.P."/>
            <person name="Grigoriev I.V."/>
            <person name="Mortensen U.H."/>
            <person name="Andersen M.R."/>
            <person name="Baker S.E."/>
        </authorList>
    </citation>
    <scope>NUCLEOTIDE SEQUENCE [LARGE SCALE GENOMIC DNA]</scope>
    <source>
        <strain evidence="7 8">CBS 117.55</strain>
    </source>
</reference>
<dbReference type="CDD" id="cd00067">
    <property type="entry name" value="GAL4"/>
    <property type="match status" value="1"/>
</dbReference>
<dbReference type="RefSeq" id="XP_025399991.1">
    <property type="nucleotide sequence ID" value="XM_025539354.1"/>
</dbReference>
<dbReference type="OrthoDB" id="4150019at2759"/>
<evidence type="ECO:0000313" key="8">
    <source>
        <dbReference type="Proteomes" id="UP000247233"/>
    </source>
</evidence>
<dbReference type="GO" id="GO:0009893">
    <property type="term" value="P:positive regulation of metabolic process"/>
    <property type="evidence" value="ECO:0007669"/>
    <property type="project" value="UniProtKB-ARBA"/>
</dbReference>
<dbReference type="AlphaFoldDB" id="A0A317WEW7"/>
<evidence type="ECO:0000256" key="3">
    <source>
        <dbReference type="ARBA" id="ARBA00023163"/>
    </source>
</evidence>
<accession>A0A317WEW7</accession>
<evidence type="ECO:0000313" key="7">
    <source>
        <dbReference type="EMBL" id="PWY83548.1"/>
    </source>
</evidence>
<evidence type="ECO:0000256" key="1">
    <source>
        <dbReference type="ARBA" id="ARBA00023015"/>
    </source>
</evidence>
<dbReference type="Pfam" id="PF00172">
    <property type="entry name" value="Zn_clus"/>
    <property type="match status" value="1"/>
</dbReference>
<feature type="domain" description="Zn(2)-C6 fungal-type" evidence="6">
    <location>
        <begin position="38"/>
        <end position="72"/>
    </location>
</feature>
<feature type="compositionally biased region" description="Low complexity" evidence="5">
    <location>
        <begin position="92"/>
        <end position="106"/>
    </location>
</feature>
<dbReference type="GO" id="GO:0008270">
    <property type="term" value="F:zinc ion binding"/>
    <property type="evidence" value="ECO:0007669"/>
    <property type="project" value="InterPro"/>
</dbReference>